<dbReference type="OrthoDB" id="3251881at2"/>
<evidence type="ECO:0000313" key="1">
    <source>
        <dbReference type="EMBL" id="MQP12749.1"/>
    </source>
</evidence>
<dbReference type="EMBL" id="VZAD01000097">
    <property type="protein sequence ID" value="MQP12749.1"/>
    <property type="molecule type" value="Genomic_DNA"/>
</dbReference>
<proteinExistence type="predicted"/>
<comment type="caution">
    <text evidence="1">The sequence shown here is derived from an EMBL/GenBank/DDBJ whole genome shotgun (WGS) entry which is preliminary data.</text>
</comment>
<gene>
    <name evidence="1" type="ORF">F7D20_12460</name>
</gene>
<dbReference type="Proteomes" id="UP000384372">
    <property type="component" value="Unassembled WGS sequence"/>
</dbReference>
<evidence type="ECO:0000313" key="2">
    <source>
        <dbReference type="Proteomes" id="UP000384372"/>
    </source>
</evidence>
<sequence>MMYCEKNVFIDFPVKGYIHGTNIREVFIRKPLSKPMRFLRKLPFFSKFISNTKEIDNWTDYCKNANNIILFDTYSHYAEYCEEIEKAVSTESRLILYLLNPVFFSDDYKLLSSRWEIWTFMEEDARKYGLKYGATFYNPLLLDHTKTLPTSKQTSDLLFIGTDKGRKNFILHLKDQLKAYGIRCDFRIVDNFKSLFSRVYSREVDYVKLCQLTNNTHAILDVVQKAQSGLTLRIMEGLLFNKKIVTTNQFLSENKDFRNCSNIFILNQNNITGLQTFLKKPTQEYPLNIKKKYSFDEWLERLINKEEAK</sequence>
<keyword evidence="2" id="KW-1185">Reference proteome</keyword>
<accession>A0A6A7WE40</accession>
<name>A0A6A7WE40_9BACT</name>
<reference evidence="1 2" key="1">
    <citation type="submission" date="2019-09" db="EMBL/GenBank/DDBJ databases">
        <title>Distinct polysaccharide growth profiles of human intestinal Prevotella copri isolates.</title>
        <authorList>
            <person name="Fehlner-Peach H."/>
            <person name="Magnabosco C."/>
            <person name="Raghavan V."/>
            <person name="Scher J.U."/>
            <person name="Tett A."/>
            <person name="Cox L.M."/>
            <person name="Gottsegen C."/>
            <person name="Watters A."/>
            <person name="Wiltshire- Gordon J.D."/>
            <person name="Segata N."/>
            <person name="Bonneau R."/>
            <person name="Littman D.R."/>
        </authorList>
    </citation>
    <scope>NUCLEOTIDE SEQUENCE [LARGE SCALE GENOMIC DNA]</scope>
    <source>
        <strain evidence="2">iAQ1173</strain>
    </source>
</reference>
<evidence type="ECO:0008006" key="3">
    <source>
        <dbReference type="Google" id="ProtNLM"/>
    </source>
</evidence>
<dbReference type="AlphaFoldDB" id="A0A6A7WE40"/>
<dbReference type="RefSeq" id="WP_158464322.1">
    <property type="nucleotide sequence ID" value="NZ_VZAD01000097.1"/>
</dbReference>
<protein>
    <recommendedName>
        <fullName evidence="3">Glycosyltransferase family 1 protein</fullName>
    </recommendedName>
</protein>
<organism evidence="1 2">
    <name type="scientific">Segatella copri</name>
    <dbReference type="NCBI Taxonomy" id="165179"/>
    <lineage>
        <taxon>Bacteria</taxon>
        <taxon>Pseudomonadati</taxon>
        <taxon>Bacteroidota</taxon>
        <taxon>Bacteroidia</taxon>
        <taxon>Bacteroidales</taxon>
        <taxon>Prevotellaceae</taxon>
        <taxon>Segatella</taxon>
    </lineage>
</organism>